<dbReference type="GO" id="GO:0009898">
    <property type="term" value="C:cytoplasmic side of plasma membrane"/>
    <property type="evidence" value="ECO:0007669"/>
    <property type="project" value="TreeGrafter"/>
</dbReference>
<protein>
    <recommendedName>
        <fullName evidence="4">Snf7</fullName>
    </recommendedName>
</protein>
<gene>
    <name evidence="2" type="ORF">G6O67_005674</name>
</gene>
<dbReference type="Proteomes" id="UP000557566">
    <property type="component" value="Unassembled WGS sequence"/>
</dbReference>
<reference evidence="2 3" key="1">
    <citation type="journal article" date="2020" name="Genome Biol. Evol.">
        <title>A new high-quality draft genome assembly of the Chinese cordyceps Ophiocordyceps sinensis.</title>
        <authorList>
            <person name="Shu R."/>
            <person name="Zhang J."/>
            <person name="Meng Q."/>
            <person name="Zhang H."/>
            <person name="Zhou G."/>
            <person name="Li M."/>
            <person name="Wu P."/>
            <person name="Zhao Y."/>
            <person name="Chen C."/>
            <person name="Qin Q."/>
        </authorList>
    </citation>
    <scope>NUCLEOTIDE SEQUENCE [LARGE SCALE GENOMIC DNA]</scope>
    <source>
        <strain evidence="2 3">IOZ07</strain>
    </source>
</reference>
<evidence type="ECO:0000313" key="3">
    <source>
        <dbReference type="Proteomes" id="UP000557566"/>
    </source>
</evidence>
<sequence>MGELADYLIQHDVNFRKPRIPALYSDFRPQKSLNPDGYQANVSAWRGALSLLASRGLLSRQGSGSSLLVLDLDASLPRSLENRKFGQPLALGTVIREATAGRHLLPLHDFIHSPQSIYERSWSELPWNAMLWALRQVGILGVSRGEDTLPKGRFVIVENVEAASKALAQRTAESTSRFGRVFTKSQLRTELLSNLVGHQQLSETDVDVLLKFLSRDKDMIEYDGQTIRFREVGEPRGITEEDAAIASIKELTASLKHQAGLLDVRIDQLSQEAKDAVIRKNRITALAALKSKKLAESSLSKRYATLNQLEEVAAKIEQASDQVQLVKIMESSAGALRNLNAKVGGADRVDSVMDRLREQTNDTDELAAILAESTGAPVDESEIDEELEELERQEALKHQEAQRLEKEKEAEAEADKVREELQNLPSVPVDREHVRTPTSETGIAHLSLGQPGEKTAEEAL</sequence>
<keyword evidence="3" id="KW-1185">Reference proteome</keyword>
<dbReference type="GO" id="GO:0000815">
    <property type="term" value="C:ESCRT III complex"/>
    <property type="evidence" value="ECO:0007669"/>
    <property type="project" value="TreeGrafter"/>
</dbReference>
<dbReference type="PANTHER" id="PTHR22761:SF18">
    <property type="entry name" value="SORTING PROTEIN SNF7 FAMILY PROTEIN, PUTATIVE (AFU_ORTHOLOGUE AFUA_2G16692)-RELATED"/>
    <property type="match status" value="1"/>
</dbReference>
<evidence type="ECO:0000256" key="1">
    <source>
        <dbReference type="SAM" id="MobiDB-lite"/>
    </source>
</evidence>
<dbReference type="EMBL" id="JAAVMX010000006">
    <property type="protein sequence ID" value="KAF4506994.1"/>
    <property type="molecule type" value="Genomic_DNA"/>
</dbReference>
<dbReference type="InterPro" id="IPR005024">
    <property type="entry name" value="Snf7_fam"/>
</dbReference>
<dbReference type="OrthoDB" id="10250120at2759"/>
<dbReference type="GO" id="GO:0005771">
    <property type="term" value="C:multivesicular body"/>
    <property type="evidence" value="ECO:0007669"/>
    <property type="project" value="TreeGrafter"/>
</dbReference>
<evidence type="ECO:0000313" key="2">
    <source>
        <dbReference type="EMBL" id="KAF4506994.1"/>
    </source>
</evidence>
<dbReference type="Pfam" id="PF03357">
    <property type="entry name" value="Snf7"/>
    <property type="match status" value="1"/>
</dbReference>
<dbReference type="AlphaFoldDB" id="A0A8H4PNG3"/>
<feature type="region of interest" description="Disordered" evidence="1">
    <location>
        <begin position="393"/>
        <end position="460"/>
    </location>
</feature>
<evidence type="ECO:0008006" key="4">
    <source>
        <dbReference type="Google" id="ProtNLM"/>
    </source>
</evidence>
<dbReference type="PANTHER" id="PTHR22761">
    <property type="entry name" value="CHARGED MULTIVESICULAR BODY PROTEIN"/>
    <property type="match status" value="1"/>
</dbReference>
<proteinExistence type="predicted"/>
<comment type="caution">
    <text evidence="2">The sequence shown here is derived from an EMBL/GenBank/DDBJ whole genome shotgun (WGS) entry which is preliminary data.</text>
</comment>
<feature type="compositionally biased region" description="Basic and acidic residues" evidence="1">
    <location>
        <begin position="393"/>
        <end position="421"/>
    </location>
</feature>
<organism evidence="2 3">
    <name type="scientific">Ophiocordyceps sinensis</name>
    <dbReference type="NCBI Taxonomy" id="72228"/>
    <lineage>
        <taxon>Eukaryota</taxon>
        <taxon>Fungi</taxon>
        <taxon>Dikarya</taxon>
        <taxon>Ascomycota</taxon>
        <taxon>Pezizomycotina</taxon>
        <taxon>Sordariomycetes</taxon>
        <taxon>Hypocreomycetidae</taxon>
        <taxon>Hypocreales</taxon>
        <taxon>Ophiocordycipitaceae</taxon>
        <taxon>Ophiocordyceps</taxon>
    </lineage>
</organism>
<accession>A0A8H4PNG3</accession>
<name>A0A8H4PNG3_9HYPO</name>
<dbReference type="Gene3D" id="1.10.287.1060">
    <property type="entry name" value="ESAT-6-like"/>
    <property type="match status" value="1"/>
</dbReference>
<dbReference type="GO" id="GO:0032511">
    <property type="term" value="P:late endosome to vacuole transport via multivesicular body sorting pathway"/>
    <property type="evidence" value="ECO:0007669"/>
    <property type="project" value="TreeGrafter"/>
</dbReference>
<dbReference type="GO" id="GO:0006900">
    <property type="term" value="P:vesicle budding from membrane"/>
    <property type="evidence" value="ECO:0007669"/>
    <property type="project" value="TreeGrafter"/>
</dbReference>